<gene>
    <name evidence="1" type="ORF">QGN17_00835</name>
</gene>
<proteinExistence type="predicted"/>
<comment type="caution">
    <text evidence="1">The sequence shown here is derived from an EMBL/GenBank/DDBJ whole genome shotgun (WGS) entry which is preliminary data.</text>
</comment>
<dbReference type="EMBL" id="JARYGZ010000001">
    <property type="protein sequence ID" value="MDH7637262.1"/>
    <property type="molecule type" value="Genomic_DNA"/>
</dbReference>
<evidence type="ECO:0000313" key="1">
    <source>
        <dbReference type="EMBL" id="MDH7637262.1"/>
    </source>
</evidence>
<accession>A0ABT6MWS2</accession>
<dbReference type="Proteomes" id="UP001160625">
    <property type="component" value="Unassembled WGS sequence"/>
</dbReference>
<keyword evidence="2" id="KW-1185">Reference proteome</keyword>
<name>A0ABT6MWS2_9SPHN</name>
<evidence type="ECO:0008006" key="3">
    <source>
        <dbReference type="Google" id="ProtNLM"/>
    </source>
</evidence>
<organism evidence="1 2">
    <name type="scientific">Sphingomonas oryzagri</name>
    <dbReference type="NCBI Taxonomy" id="3042314"/>
    <lineage>
        <taxon>Bacteria</taxon>
        <taxon>Pseudomonadati</taxon>
        <taxon>Pseudomonadota</taxon>
        <taxon>Alphaproteobacteria</taxon>
        <taxon>Sphingomonadales</taxon>
        <taxon>Sphingomonadaceae</taxon>
        <taxon>Sphingomonas</taxon>
    </lineage>
</organism>
<evidence type="ECO:0000313" key="2">
    <source>
        <dbReference type="Proteomes" id="UP001160625"/>
    </source>
</evidence>
<dbReference type="RefSeq" id="WP_281042621.1">
    <property type="nucleotide sequence ID" value="NZ_JARYGZ010000001.1"/>
</dbReference>
<reference evidence="1" key="1">
    <citation type="submission" date="2023-04" db="EMBL/GenBank/DDBJ databases">
        <title>Sphingomonas sp. MAHUQ-71 isolated from rice field.</title>
        <authorList>
            <person name="Huq M.A."/>
        </authorList>
    </citation>
    <scope>NUCLEOTIDE SEQUENCE</scope>
    <source>
        <strain evidence="1">MAHUQ-71</strain>
    </source>
</reference>
<sequence length="145" mass="14691">MTDTPRRVMAPASFVPEHALAFADPAGNAVAVGANNPLPIRAAIQPSGIAPLSGSTASSGSFGPYAPALGRQMVVSLSGSWSGTVQLLRSIDGGATRLPLTAGGQSWATFTGNCNEPIGEEGEAGATYWLSVSLTSGTLTYRVAQ</sequence>
<protein>
    <recommendedName>
        <fullName evidence="3">Phage tail protein</fullName>
    </recommendedName>
</protein>